<reference evidence="6" key="3">
    <citation type="submission" date="2019-09" db="EMBL/GenBank/DDBJ databases">
        <authorList>
            <person name="Gao Z."/>
        </authorList>
    </citation>
    <scope>NUCLEOTIDE SEQUENCE</scope>
    <source>
        <tissue evidence="6">Leaves</tissue>
    </source>
</reference>
<dbReference type="EMBL" id="RXIC02000023">
    <property type="protein sequence ID" value="KAB1213744.1"/>
    <property type="molecule type" value="Genomic_DNA"/>
</dbReference>
<evidence type="ECO:0000256" key="4">
    <source>
        <dbReference type="SAM" id="MobiDB-lite"/>
    </source>
</evidence>
<evidence type="ECO:0000313" key="7">
    <source>
        <dbReference type="Proteomes" id="UP000516437"/>
    </source>
</evidence>
<reference evidence="6 7" key="2">
    <citation type="journal article" date="2019" name="Plant Biotechnol. J.">
        <title>The red bayberry genome and genetic basis of sex determination.</title>
        <authorList>
            <person name="Jia H.M."/>
            <person name="Jia H.J."/>
            <person name="Cai Q.L."/>
            <person name="Wang Y."/>
            <person name="Zhao H.B."/>
            <person name="Yang W.F."/>
            <person name="Wang G.Y."/>
            <person name="Li Y.H."/>
            <person name="Zhan D.L."/>
            <person name="Shen Y.T."/>
            <person name="Niu Q.F."/>
            <person name="Chang L."/>
            <person name="Qiu J."/>
            <person name="Zhao L."/>
            <person name="Xie H.B."/>
            <person name="Fu W.Y."/>
            <person name="Jin J."/>
            <person name="Li X.W."/>
            <person name="Jiao Y."/>
            <person name="Zhou C.C."/>
            <person name="Tu T."/>
            <person name="Chai C.Y."/>
            <person name="Gao J.L."/>
            <person name="Fan L.J."/>
            <person name="van de Weg E."/>
            <person name="Wang J.Y."/>
            <person name="Gao Z.S."/>
        </authorList>
    </citation>
    <scope>NUCLEOTIDE SEQUENCE [LARGE SCALE GENOMIC DNA]</scope>
    <source>
        <tissue evidence="6">Leaves</tissue>
    </source>
</reference>
<dbReference type="AlphaFoldDB" id="A0A6A1VM13"/>
<accession>A0A6A1VM13</accession>
<dbReference type="SUPFAM" id="SSF57903">
    <property type="entry name" value="FYVE/PHD zinc finger"/>
    <property type="match status" value="1"/>
</dbReference>
<feature type="region of interest" description="Disordered" evidence="4">
    <location>
        <begin position="185"/>
        <end position="244"/>
    </location>
</feature>
<protein>
    <recommendedName>
        <fullName evidence="8">PHD-type domain-containing protein</fullName>
    </recommendedName>
</protein>
<dbReference type="PANTHER" id="PTHR34451">
    <property type="entry name" value="PHD FINGER FAMILY PROTEIN"/>
    <property type="match status" value="1"/>
</dbReference>
<evidence type="ECO:0000256" key="1">
    <source>
        <dbReference type="ARBA" id="ARBA00022723"/>
    </source>
</evidence>
<name>A0A6A1VM13_9ROSI</name>
<proteinExistence type="predicted"/>
<evidence type="ECO:0000256" key="3">
    <source>
        <dbReference type="ARBA" id="ARBA00022833"/>
    </source>
</evidence>
<comment type="caution">
    <text evidence="6">The sequence shown here is derived from an EMBL/GenBank/DDBJ whole genome shotgun (WGS) entry which is preliminary data.</text>
</comment>
<sequence>MNANPARLHPHPMQAGVPCGACGSSERWLLHMVRHRASYRQMCTDCVLKNHQSLFCPLCLVVFDKESSPLPPPSERLICLNCPSIAHLSCLPPEDAVAPSFLCPLCSNPNFTFFSPNEIGNNERVIDKSLAKALLAAARIAAASMNKAAAAARIDAEKRVKEAAFAKKKAREALERLASLLVSKEKGEDKNDSSRRPIRLSENGGSLSVQGNVQGLKKPTNGMLSVSSPATASTPQRSTHAGKD</sequence>
<dbReference type="OrthoDB" id="692041at2759"/>
<evidence type="ECO:0000313" key="6">
    <source>
        <dbReference type="EMBL" id="KAB1213753.1"/>
    </source>
</evidence>
<evidence type="ECO:0000313" key="5">
    <source>
        <dbReference type="EMBL" id="KAB1213744.1"/>
    </source>
</evidence>
<keyword evidence="7" id="KW-1185">Reference proteome</keyword>
<organism evidence="6 7">
    <name type="scientific">Morella rubra</name>
    <name type="common">Chinese bayberry</name>
    <dbReference type="NCBI Taxonomy" id="262757"/>
    <lineage>
        <taxon>Eukaryota</taxon>
        <taxon>Viridiplantae</taxon>
        <taxon>Streptophyta</taxon>
        <taxon>Embryophyta</taxon>
        <taxon>Tracheophyta</taxon>
        <taxon>Spermatophyta</taxon>
        <taxon>Magnoliopsida</taxon>
        <taxon>eudicotyledons</taxon>
        <taxon>Gunneridae</taxon>
        <taxon>Pentapetalae</taxon>
        <taxon>rosids</taxon>
        <taxon>fabids</taxon>
        <taxon>Fagales</taxon>
        <taxon>Myricaceae</taxon>
        <taxon>Morella</taxon>
    </lineage>
</organism>
<dbReference type="PANTHER" id="PTHR34451:SF7">
    <property type="entry name" value="PHD FINGER FAMILY PROTEIN"/>
    <property type="match status" value="1"/>
</dbReference>
<reference evidence="6" key="1">
    <citation type="submission" date="2018-07" db="EMBL/GenBank/DDBJ databases">
        <authorList>
            <person name="Gao Z.-S."/>
            <person name="Jia H.-M."/>
            <person name="Jia H.-J."/>
            <person name="Cai Q.-L."/>
            <person name="Wang Y."/>
            <person name="Zhao H.-B."/>
        </authorList>
    </citation>
    <scope>NUCLEOTIDE SEQUENCE</scope>
    <source>
        <tissue evidence="6">Leaves</tissue>
    </source>
</reference>
<keyword evidence="2" id="KW-0863">Zinc-finger</keyword>
<evidence type="ECO:0000256" key="2">
    <source>
        <dbReference type="ARBA" id="ARBA00022771"/>
    </source>
</evidence>
<keyword evidence="1" id="KW-0479">Metal-binding</keyword>
<dbReference type="EMBL" id="RXIC02000023">
    <property type="protein sequence ID" value="KAB1213753.1"/>
    <property type="molecule type" value="Genomic_DNA"/>
</dbReference>
<evidence type="ECO:0008006" key="8">
    <source>
        <dbReference type="Google" id="ProtNLM"/>
    </source>
</evidence>
<feature type="compositionally biased region" description="Polar residues" evidence="4">
    <location>
        <begin position="222"/>
        <end position="244"/>
    </location>
</feature>
<dbReference type="GO" id="GO:0008270">
    <property type="term" value="F:zinc ion binding"/>
    <property type="evidence" value="ECO:0007669"/>
    <property type="project" value="UniProtKB-KW"/>
</dbReference>
<gene>
    <name evidence="5" type="ORF">CJ030_MR5G021876</name>
    <name evidence="6" type="ORF">CJ030_MR5G021885</name>
</gene>
<dbReference type="InterPro" id="IPR011011">
    <property type="entry name" value="Znf_FYVE_PHD"/>
</dbReference>
<dbReference type="Proteomes" id="UP000516437">
    <property type="component" value="Chromosome 5"/>
</dbReference>
<feature type="compositionally biased region" description="Basic and acidic residues" evidence="4">
    <location>
        <begin position="185"/>
        <end position="195"/>
    </location>
</feature>
<feature type="compositionally biased region" description="Polar residues" evidence="4">
    <location>
        <begin position="203"/>
        <end position="213"/>
    </location>
</feature>
<keyword evidence="3" id="KW-0862">Zinc</keyword>